<proteinExistence type="predicted"/>
<reference evidence="2" key="1">
    <citation type="submission" date="2019-03" db="EMBL/GenBank/DDBJ databases">
        <title>Largest Complete Mitochondrial Genome of a Gymnosperm, Sitka Spruce (Picea sitchensis), Indicates Complex Physical Structure.</title>
        <authorList>
            <person name="Jackman S.D."/>
            <person name="Coombe L."/>
            <person name="Warren R."/>
            <person name="Kirk H."/>
            <person name="Trinh E."/>
            <person name="McLeod T."/>
            <person name="Pleasance S."/>
            <person name="Pandoh P."/>
            <person name="Zhao Y."/>
            <person name="Coope R."/>
            <person name="Bousquet J."/>
            <person name="Bohlmann J.C."/>
            <person name="Jones S.J.M."/>
            <person name="Birol I."/>
        </authorList>
    </citation>
    <scope>NUCLEOTIDE SEQUENCE</scope>
    <source>
        <strain evidence="2">Q903</strain>
    </source>
</reference>
<evidence type="ECO:0000313" key="2">
    <source>
        <dbReference type="EMBL" id="QHR92678.1"/>
    </source>
</evidence>
<sequence>MKALGECEPESPATVAIPSNCANCFTFRFPSCFKTHRQESVILIHSLRSGKSSRPNQYALTRPRKSSRPNQYALTRPRRSSQLSKSPGT</sequence>
<name>A0A6B9XRV5_PICSI</name>
<feature type="region of interest" description="Disordered" evidence="1">
    <location>
        <begin position="47"/>
        <end position="89"/>
    </location>
</feature>
<feature type="compositionally biased region" description="Polar residues" evidence="1">
    <location>
        <begin position="80"/>
        <end position="89"/>
    </location>
</feature>
<protein>
    <submittedName>
        <fullName evidence="2">Uncharacterized protein</fullName>
    </submittedName>
</protein>
<feature type="compositionally biased region" description="Polar residues" evidence="1">
    <location>
        <begin position="49"/>
        <end position="59"/>
    </location>
</feature>
<evidence type="ECO:0000256" key="1">
    <source>
        <dbReference type="SAM" id="MobiDB-lite"/>
    </source>
</evidence>
<dbReference type="EMBL" id="MK697705">
    <property type="protein sequence ID" value="QHR92678.1"/>
    <property type="molecule type" value="Genomic_DNA"/>
</dbReference>
<dbReference type="AlphaFoldDB" id="A0A6B9XRV5"/>
<geneLocation type="mitochondrion" evidence="2"/>
<gene>
    <name evidence="2" type="primary">orf06780</name>
    <name evidence="2" type="ORF">Q903MT_gene6726</name>
</gene>
<keyword evidence="2" id="KW-0496">Mitochondrion</keyword>
<accession>A0A6B9XRV5</accession>
<organism evidence="2">
    <name type="scientific">Picea sitchensis</name>
    <name type="common">Sitka spruce</name>
    <name type="synonym">Pinus sitchensis</name>
    <dbReference type="NCBI Taxonomy" id="3332"/>
    <lineage>
        <taxon>Eukaryota</taxon>
        <taxon>Viridiplantae</taxon>
        <taxon>Streptophyta</taxon>
        <taxon>Embryophyta</taxon>
        <taxon>Tracheophyta</taxon>
        <taxon>Spermatophyta</taxon>
        <taxon>Pinopsida</taxon>
        <taxon>Pinidae</taxon>
        <taxon>Conifers I</taxon>
        <taxon>Pinales</taxon>
        <taxon>Pinaceae</taxon>
        <taxon>Picea</taxon>
    </lineage>
</organism>